<evidence type="ECO:0000313" key="2">
    <source>
        <dbReference type="EMBL" id="TFH84563.1"/>
    </source>
</evidence>
<evidence type="ECO:0000256" key="1">
    <source>
        <dbReference type="SAM" id="Phobius"/>
    </source>
</evidence>
<keyword evidence="3" id="KW-1185">Reference proteome</keyword>
<dbReference type="Proteomes" id="UP000297872">
    <property type="component" value="Unassembled WGS sequence"/>
</dbReference>
<dbReference type="GO" id="GO:0005886">
    <property type="term" value="C:plasma membrane"/>
    <property type="evidence" value="ECO:0007669"/>
    <property type="project" value="TreeGrafter"/>
</dbReference>
<feature type="transmembrane region" description="Helical" evidence="1">
    <location>
        <begin position="7"/>
        <end position="24"/>
    </location>
</feature>
<dbReference type="PANTHER" id="PTHR34989:SF1">
    <property type="entry name" value="PROTEIN HDED"/>
    <property type="match status" value="1"/>
</dbReference>
<dbReference type="PANTHER" id="PTHR34989">
    <property type="entry name" value="PROTEIN HDED"/>
    <property type="match status" value="1"/>
</dbReference>
<feature type="transmembrane region" description="Helical" evidence="1">
    <location>
        <begin position="75"/>
        <end position="94"/>
    </location>
</feature>
<dbReference type="InterPro" id="IPR005325">
    <property type="entry name" value="DUF308_memb"/>
</dbReference>
<feature type="transmembrane region" description="Helical" evidence="1">
    <location>
        <begin position="134"/>
        <end position="152"/>
    </location>
</feature>
<dbReference type="InterPro" id="IPR052712">
    <property type="entry name" value="Acid_resist_chaperone_HdeD"/>
</dbReference>
<sequence>MKVIHSSFFRAICAIIVGALLIQYREQTVTWITIAIGVLFFLSGVISIVTYFSAKRNSGKVGVVYDANGKQLTGLTPHFPIVGIGSLCLGLILALMPNTFINSLMFILSVILIMGALTQFMNLATARKLGRVGIVYWIFPSIILLIGLLAVIKPSAIASAPLFIIGWTMLIYGVVECINAFKIANNKRKWTKAEEISSSTPSSSNDVSYIEEIKEDAQK</sequence>
<feature type="transmembrane region" description="Helical" evidence="1">
    <location>
        <begin position="158"/>
        <end position="181"/>
    </location>
</feature>
<dbReference type="AlphaFoldDB" id="A0A4Y8VW33"/>
<keyword evidence="1" id="KW-0472">Membrane</keyword>
<reference evidence="2 3" key="1">
    <citation type="submission" date="2019-02" db="EMBL/GenBank/DDBJ databases">
        <title>Draft Genome Sequence of the Prevotella sp. BCRC 81118, Isolated from Human Feces.</title>
        <authorList>
            <person name="Huang C.-H."/>
        </authorList>
    </citation>
    <scope>NUCLEOTIDE SEQUENCE [LARGE SCALE GENOMIC DNA]</scope>
    <source>
        <strain evidence="2 3">BCRC 81118</strain>
    </source>
</reference>
<dbReference type="OrthoDB" id="1082789at2"/>
<proteinExistence type="predicted"/>
<keyword evidence="1" id="KW-1133">Transmembrane helix</keyword>
<feature type="transmembrane region" description="Helical" evidence="1">
    <location>
        <begin position="30"/>
        <end position="54"/>
    </location>
</feature>
<gene>
    <name evidence="2" type="ORF">EXN75_00435</name>
</gene>
<organism evidence="2 3">
    <name type="scientific">Segatella hominis</name>
    <dbReference type="NCBI Taxonomy" id="2518605"/>
    <lineage>
        <taxon>Bacteria</taxon>
        <taxon>Pseudomonadati</taxon>
        <taxon>Bacteroidota</taxon>
        <taxon>Bacteroidia</taxon>
        <taxon>Bacteroidales</taxon>
        <taxon>Prevotellaceae</taxon>
        <taxon>Segatella</taxon>
    </lineage>
</organism>
<feature type="transmembrane region" description="Helical" evidence="1">
    <location>
        <begin position="100"/>
        <end position="122"/>
    </location>
</feature>
<dbReference type="EMBL" id="SGVY01000001">
    <property type="protein sequence ID" value="TFH84563.1"/>
    <property type="molecule type" value="Genomic_DNA"/>
</dbReference>
<comment type="caution">
    <text evidence="2">The sequence shown here is derived from an EMBL/GenBank/DDBJ whole genome shotgun (WGS) entry which is preliminary data.</text>
</comment>
<dbReference type="GeneID" id="302993763"/>
<protein>
    <submittedName>
        <fullName evidence="2">DUF308 domain-containing protein</fullName>
    </submittedName>
</protein>
<evidence type="ECO:0000313" key="3">
    <source>
        <dbReference type="Proteomes" id="UP000297872"/>
    </source>
</evidence>
<dbReference type="RefSeq" id="WP_134842358.1">
    <property type="nucleotide sequence ID" value="NZ_SGVY01000001.1"/>
</dbReference>
<name>A0A4Y8VW33_9BACT</name>
<accession>A0A4Y8VW33</accession>
<dbReference type="Pfam" id="PF03729">
    <property type="entry name" value="DUF308"/>
    <property type="match status" value="2"/>
</dbReference>
<keyword evidence="1" id="KW-0812">Transmembrane</keyword>